<keyword evidence="3 4" id="KW-0408">Iron</keyword>
<dbReference type="AlphaFoldDB" id="A0A154WG43"/>
<dbReference type="Gene3D" id="1.10.760.10">
    <property type="entry name" value="Cytochrome c-like domain"/>
    <property type="match status" value="1"/>
</dbReference>
<dbReference type="PANTHER" id="PTHR35008:SF4">
    <property type="entry name" value="BLL4482 PROTEIN"/>
    <property type="match status" value="1"/>
</dbReference>
<evidence type="ECO:0000256" key="4">
    <source>
        <dbReference type="PROSITE-ProRule" id="PRU00433"/>
    </source>
</evidence>
<feature type="domain" description="Cytochrome c" evidence="6">
    <location>
        <begin position="25"/>
        <end position="122"/>
    </location>
</feature>
<evidence type="ECO:0000313" key="8">
    <source>
        <dbReference type="Proteomes" id="UP000076400"/>
    </source>
</evidence>
<dbReference type="InterPro" id="IPR051459">
    <property type="entry name" value="Cytochrome_c-type_DH"/>
</dbReference>
<keyword evidence="2 4" id="KW-0479">Metal-binding</keyword>
<dbReference type="InterPro" id="IPR036909">
    <property type="entry name" value="Cyt_c-like_dom_sf"/>
</dbReference>
<dbReference type="InterPro" id="IPR009056">
    <property type="entry name" value="Cyt_c-like_dom"/>
</dbReference>
<dbReference type="PANTHER" id="PTHR35008">
    <property type="entry name" value="BLL4482 PROTEIN-RELATED"/>
    <property type="match status" value="1"/>
</dbReference>
<evidence type="ECO:0000259" key="6">
    <source>
        <dbReference type="PROSITE" id="PS51007"/>
    </source>
</evidence>
<evidence type="ECO:0000256" key="3">
    <source>
        <dbReference type="ARBA" id="ARBA00023004"/>
    </source>
</evidence>
<dbReference type="GO" id="GO:0009055">
    <property type="term" value="F:electron transfer activity"/>
    <property type="evidence" value="ECO:0007669"/>
    <property type="project" value="InterPro"/>
</dbReference>
<dbReference type="Pfam" id="PF00034">
    <property type="entry name" value="Cytochrom_C"/>
    <property type="match status" value="1"/>
</dbReference>
<evidence type="ECO:0000313" key="7">
    <source>
        <dbReference type="EMBL" id="KZD12469.1"/>
    </source>
</evidence>
<dbReference type="SUPFAM" id="SSF46626">
    <property type="entry name" value="Cytochrome c"/>
    <property type="match status" value="1"/>
</dbReference>
<evidence type="ECO:0000256" key="2">
    <source>
        <dbReference type="ARBA" id="ARBA00022723"/>
    </source>
</evidence>
<comment type="caution">
    <text evidence="7">The sequence shown here is derived from an EMBL/GenBank/DDBJ whole genome shotgun (WGS) entry which is preliminary data.</text>
</comment>
<reference evidence="7" key="1">
    <citation type="submission" date="2015-12" db="EMBL/GenBank/DDBJ databases">
        <title>Genome sequence of Oceanibaculum pacificum MCCC 1A02656.</title>
        <authorList>
            <person name="Lu L."/>
            <person name="Lai Q."/>
            <person name="Shao Z."/>
            <person name="Qian P."/>
        </authorList>
    </citation>
    <scope>NUCLEOTIDE SEQUENCE [LARGE SCALE GENOMIC DNA]</scope>
    <source>
        <strain evidence="7">MCCC 1A02656</strain>
    </source>
</reference>
<name>A0A154WG43_9PROT</name>
<dbReference type="Proteomes" id="UP000076400">
    <property type="component" value="Unassembled WGS sequence"/>
</dbReference>
<sequence>MAVAVFLGSVDQRSLSGRADPKDPQAVAMGERVYREHCAACHGTNLEGQPNWQMRRPDGRLPAPPHDESGHTWHHADEVLLRITKEGVGALVPGYESDMPAYADILTDNEILAALAFVKSRWPQAIQARQADIDRRTRQDGR</sequence>
<keyword evidence="8" id="KW-1185">Reference proteome</keyword>
<feature type="compositionally biased region" description="Basic and acidic residues" evidence="5">
    <location>
        <begin position="55"/>
        <end position="71"/>
    </location>
</feature>
<dbReference type="GO" id="GO:0020037">
    <property type="term" value="F:heme binding"/>
    <property type="evidence" value="ECO:0007669"/>
    <property type="project" value="InterPro"/>
</dbReference>
<proteinExistence type="predicted"/>
<feature type="region of interest" description="Disordered" evidence="5">
    <location>
        <begin position="45"/>
        <end position="71"/>
    </location>
</feature>
<dbReference type="GO" id="GO:0046872">
    <property type="term" value="F:metal ion binding"/>
    <property type="evidence" value="ECO:0007669"/>
    <property type="project" value="UniProtKB-KW"/>
</dbReference>
<gene>
    <name evidence="7" type="ORF">AUP43_04610</name>
</gene>
<organism evidence="7 8">
    <name type="scientific">Oceanibaculum pacificum</name>
    <dbReference type="NCBI Taxonomy" id="580166"/>
    <lineage>
        <taxon>Bacteria</taxon>
        <taxon>Pseudomonadati</taxon>
        <taxon>Pseudomonadota</taxon>
        <taxon>Alphaproteobacteria</taxon>
        <taxon>Rhodospirillales</taxon>
        <taxon>Oceanibaculaceae</taxon>
        <taxon>Oceanibaculum</taxon>
    </lineage>
</organism>
<evidence type="ECO:0000256" key="1">
    <source>
        <dbReference type="ARBA" id="ARBA00022617"/>
    </source>
</evidence>
<evidence type="ECO:0000256" key="5">
    <source>
        <dbReference type="SAM" id="MobiDB-lite"/>
    </source>
</evidence>
<accession>A0A154WG43</accession>
<dbReference type="EMBL" id="LPXN01000024">
    <property type="protein sequence ID" value="KZD12469.1"/>
    <property type="molecule type" value="Genomic_DNA"/>
</dbReference>
<keyword evidence="1 4" id="KW-0349">Heme</keyword>
<protein>
    <recommendedName>
        <fullName evidence="6">Cytochrome c domain-containing protein</fullName>
    </recommendedName>
</protein>
<dbReference type="STRING" id="580166.AUP43_04610"/>
<dbReference type="PROSITE" id="PS51007">
    <property type="entry name" value="CYTC"/>
    <property type="match status" value="1"/>
</dbReference>